<keyword evidence="2" id="KW-1185">Reference proteome</keyword>
<evidence type="ECO:0008006" key="3">
    <source>
        <dbReference type="Google" id="ProtNLM"/>
    </source>
</evidence>
<dbReference type="SUPFAM" id="SSF55469">
    <property type="entry name" value="FMN-dependent nitroreductase-like"/>
    <property type="match status" value="2"/>
</dbReference>
<evidence type="ECO:0000313" key="2">
    <source>
        <dbReference type="Proteomes" id="UP000183447"/>
    </source>
</evidence>
<accession>A0A1K2I4T4</accession>
<dbReference type="Proteomes" id="UP000183447">
    <property type="component" value="Unassembled WGS sequence"/>
</dbReference>
<gene>
    <name evidence="1" type="ORF">SAMN02983003_3934</name>
</gene>
<dbReference type="InterPro" id="IPR000415">
    <property type="entry name" value="Nitroreductase-like"/>
</dbReference>
<protein>
    <recommendedName>
        <fullName evidence="3">Nitroreductase family protein</fullName>
    </recommendedName>
</protein>
<name>A0A1K2I4T4_9HYPH</name>
<proteinExistence type="predicted"/>
<dbReference type="GO" id="GO:0016491">
    <property type="term" value="F:oxidoreductase activity"/>
    <property type="evidence" value="ECO:0007669"/>
    <property type="project" value="InterPro"/>
</dbReference>
<dbReference type="STRING" id="665118.SAMN02983003_3934"/>
<organism evidence="1 2">
    <name type="scientific">Devosia enhydra</name>
    <dbReference type="NCBI Taxonomy" id="665118"/>
    <lineage>
        <taxon>Bacteria</taxon>
        <taxon>Pseudomonadati</taxon>
        <taxon>Pseudomonadota</taxon>
        <taxon>Alphaproteobacteria</taxon>
        <taxon>Hyphomicrobiales</taxon>
        <taxon>Devosiaceae</taxon>
        <taxon>Devosia</taxon>
    </lineage>
</organism>
<dbReference type="OrthoDB" id="8156917at2"/>
<dbReference type="EMBL" id="FPKU01000004">
    <property type="protein sequence ID" value="SFZ86740.1"/>
    <property type="molecule type" value="Genomic_DNA"/>
</dbReference>
<reference evidence="1 2" key="1">
    <citation type="submission" date="2016-11" db="EMBL/GenBank/DDBJ databases">
        <authorList>
            <person name="Jaros S."/>
            <person name="Januszkiewicz K."/>
            <person name="Wedrychowicz H."/>
        </authorList>
    </citation>
    <scope>NUCLEOTIDE SEQUENCE [LARGE SCALE GENOMIC DNA]</scope>
    <source>
        <strain evidence="1 2">ATCC 23634</strain>
    </source>
</reference>
<sequence length="337" mass="37132">MTVRLKPKALERVVERARLSPSPMNTQPARWHLDAEGTVWILADPSRRLSIADPRGFDMRLACGAALEATVLALSELGLGVARTQHFDRGAPASPVPGLEPVARLHLGESTAPHPLAPLMDRRFTWHDGFARANPDQARDLFDWARLHEGLVLVLDRAEIGRLAERNDGALLRLLGEPDYRAEFRRWLRLGAPDEPLVDGIPASALGLSRLGTRLARLALSPRAAPLADALRLTERLFAESQRSETATAILLFARPSLESPLAAGRAWLYRLLELADLGFQAWPMPALLAQPEAASEIRRNAGIHDGNRLISLFRIGVPPRGRTPPRLRLPVARLIV</sequence>
<evidence type="ECO:0000313" key="1">
    <source>
        <dbReference type="EMBL" id="SFZ86740.1"/>
    </source>
</evidence>
<dbReference type="RefSeq" id="WP_072346693.1">
    <property type="nucleotide sequence ID" value="NZ_FPKU01000004.1"/>
</dbReference>
<dbReference type="Gene3D" id="3.40.109.10">
    <property type="entry name" value="NADH Oxidase"/>
    <property type="match status" value="1"/>
</dbReference>
<dbReference type="AlphaFoldDB" id="A0A1K2I4T4"/>